<proteinExistence type="predicted"/>
<sequence>MMWSVDSSGTKCVSMYASIPCYLDTRRSFRNGVINLRVYPDSSIYCKRLPKNLRYPRRSKLPPEFGTNLFLKKKTTDPGLSLTEEDLSASAHEYEDHRAEGTDVVWEPDEIEAISSLFQGRVPQKPGKLQRDRPLPLPVPHKLRPLGLPTPKNHIKLGQSGLVSPRASVSKQVCRNPGFLVGLAREIRDLPPEKDVSTVLDKWARFLRKGSLSLTVRELGHMGLPERALQSFSWAQKQAHLLQDDWLLASVVEVLAKDQELKLPIHLEKFAELASRRVIEAMVKGFIRGGSLNLAWKLLKVSRNYNRMLDTSVYAKMILELGKNPDKEMLVMALLDELAEREDLNMSQQDCTALMKVCVRLKKFSLAESLFDWYKQLGRDISIVMYTTLIHSHYMENKYREAMALIWEMESAEYLFDLPAYRVVIKLFVAMDDLPRAVRYFSKLKEAGFSPTYDIYQALLGLYMASGRIAKCKEVQKEAEMAGFKLDTRSLSGH</sequence>
<keyword evidence="1" id="KW-0677">Repeat</keyword>
<dbReference type="InterPro" id="IPR011990">
    <property type="entry name" value="TPR-like_helical_dom_sf"/>
</dbReference>
<dbReference type="Proteomes" id="UP001345219">
    <property type="component" value="Chromosome 16"/>
</dbReference>
<dbReference type="PANTHER" id="PTHR47930:SF2">
    <property type="entry name" value="PENTATRICOPEPTIDE REPEAT PROTEIN (AFU_ORTHOLOGUE AFUA_8G04250)"/>
    <property type="match status" value="1"/>
</dbReference>
<evidence type="ECO:0000256" key="2">
    <source>
        <dbReference type="PROSITE-ProRule" id="PRU00708"/>
    </source>
</evidence>
<dbReference type="PANTHER" id="PTHR47930">
    <property type="entry name" value="YALI0C12947P"/>
    <property type="match status" value="1"/>
</dbReference>
<protein>
    <recommendedName>
        <fullName evidence="5">Pentatricopeptide repeat-containing protein</fullName>
    </recommendedName>
</protein>
<accession>A0AAN7JVA7</accession>
<dbReference type="PROSITE" id="PS51375">
    <property type="entry name" value="PPR"/>
    <property type="match status" value="1"/>
</dbReference>
<comment type="caution">
    <text evidence="3">The sequence shown here is derived from an EMBL/GenBank/DDBJ whole genome shotgun (WGS) entry which is preliminary data.</text>
</comment>
<evidence type="ECO:0000256" key="1">
    <source>
        <dbReference type="ARBA" id="ARBA00022737"/>
    </source>
</evidence>
<feature type="repeat" description="PPR" evidence="2">
    <location>
        <begin position="417"/>
        <end position="451"/>
    </location>
</feature>
<dbReference type="Gene3D" id="1.25.40.10">
    <property type="entry name" value="Tetratricopeptide repeat domain"/>
    <property type="match status" value="2"/>
</dbReference>
<reference evidence="3 4" key="1">
    <citation type="journal article" date="2023" name="Hortic Res">
        <title>Pangenome of water caltrop reveals structural variations and asymmetric subgenome divergence after allopolyploidization.</title>
        <authorList>
            <person name="Zhang X."/>
            <person name="Chen Y."/>
            <person name="Wang L."/>
            <person name="Yuan Y."/>
            <person name="Fang M."/>
            <person name="Shi L."/>
            <person name="Lu R."/>
            <person name="Comes H.P."/>
            <person name="Ma Y."/>
            <person name="Chen Y."/>
            <person name="Huang G."/>
            <person name="Zhou Y."/>
            <person name="Zheng Z."/>
            <person name="Qiu Y."/>
        </authorList>
    </citation>
    <scope>NUCLEOTIDE SEQUENCE [LARGE SCALE GENOMIC DNA]</scope>
    <source>
        <tissue evidence="3">Roots</tissue>
    </source>
</reference>
<name>A0AAN7JVA7_9MYRT</name>
<dbReference type="EMBL" id="JAXIOK010000016">
    <property type="protein sequence ID" value="KAK4753385.1"/>
    <property type="molecule type" value="Genomic_DNA"/>
</dbReference>
<evidence type="ECO:0000313" key="3">
    <source>
        <dbReference type="EMBL" id="KAK4753385.1"/>
    </source>
</evidence>
<gene>
    <name evidence="3" type="ORF">SAY87_022183</name>
</gene>
<keyword evidence="4" id="KW-1185">Reference proteome</keyword>
<dbReference type="Pfam" id="PF13812">
    <property type="entry name" value="PPR_3"/>
    <property type="match status" value="1"/>
</dbReference>
<dbReference type="AlphaFoldDB" id="A0AAN7JVA7"/>
<evidence type="ECO:0000313" key="4">
    <source>
        <dbReference type="Proteomes" id="UP001345219"/>
    </source>
</evidence>
<evidence type="ECO:0008006" key="5">
    <source>
        <dbReference type="Google" id="ProtNLM"/>
    </source>
</evidence>
<dbReference type="InterPro" id="IPR002885">
    <property type="entry name" value="PPR_rpt"/>
</dbReference>
<organism evidence="3 4">
    <name type="scientific">Trapa incisa</name>
    <dbReference type="NCBI Taxonomy" id="236973"/>
    <lineage>
        <taxon>Eukaryota</taxon>
        <taxon>Viridiplantae</taxon>
        <taxon>Streptophyta</taxon>
        <taxon>Embryophyta</taxon>
        <taxon>Tracheophyta</taxon>
        <taxon>Spermatophyta</taxon>
        <taxon>Magnoliopsida</taxon>
        <taxon>eudicotyledons</taxon>
        <taxon>Gunneridae</taxon>
        <taxon>Pentapetalae</taxon>
        <taxon>rosids</taxon>
        <taxon>malvids</taxon>
        <taxon>Myrtales</taxon>
        <taxon>Lythraceae</taxon>
        <taxon>Trapa</taxon>
    </lineage>
</organism>